<evidence type="ECO:0000256" key="1">
    <source>
        <dbReference type="SAM" id="MobiDB-lite"/>
    </source>
</evidence>
<evidence type="ECO:0000313" key="3">
    <source>
        <dbReference type="EMBL" id="MFC6282311.1"/>
    </source>
</evidence>
<keyword evidence="2" id="KW-0732">Signal</keyword>
<feature type="region of interest" description="Disordered" evidence="1">
    <location>
        <begin position="59"/>
        <end position="81"/>
    </location>
</feature>
<dbReference type="Proteomes" id="UP001596270">
    <property type="component" value="Unassembled WGS sequence"/>
</dbReference>
<feature type="chain" id="PRO_5045889462" description="DUF2946 domain-containing protein" evidence="2">
    <location>
        <begin position="23"/>
        <end position="137"/>
    </location>
</feature>
<protein>
    <recommendedName>
        <fullName evidence="5">DUF2946 domain-containing protein</fullName>
    </recommendedName>
</protein>
<feature type="signal peptide" evidence="2">
    <location>
        <begin position="1"/>
        <end position="22"/>
    </location>
</feature>
<sequence>MSRFRHLLLCLMMLALPLQGFAAASMFYCGMGAGYDVKTTHVETGASRHQMVEAMGMQHDHEKHTSAEGAMQSPDSQKQLPDSSHKCGVCATCCSVIAITDFVTTVEVQSSPKADLVEPFVLIHSVPSRFPEKPPRA</sequence>
<evidence type="ECO:0000256" key="2">
    <source>
        <dbReference type="SAM" id="SignalP"/>
    </source>
</evidence>
<comment type="caution">
    <text evidence="3">The sequence shown here is derived from an EMBL/GenBank/DDBJ whole genome shotgun (WGS) entry which is preliminary data.</text>
</comment>
<dbReference type="EMBL" id="JBHSRS010000075">
    <property type="protein sequence ID" value="MFC6282311.1"/>
    <property type="molecule type" value="Genomic_DNA"/>
</dbReference>
<gene>
    <name evidence="3" type="ORF">ACFQND_13870</name>
</gene>
<accession>A0ABW1TXA8</accession>
<proteinExistence type="predicted"/>
<dbReference type="RefSeq" id="WP_371438970.1">
    <property type="nucleotide sequence ID" value="NZ_JBHSRS010000075.1"/>
</dbReference>
<name>A0ABW1TXA8_9BURK</name>
<organism evidence="3 4">
    <name type="scientific">Polaromonas aquatica</name>
    <dbReference type="NCBI Taxonomy" id="332657"/>
    <lineage>
        <taxon>Bacteria</taxon>
        <taxon>Pseudomonadati</taxon>
        <taxon>Pseudomonadota</taxon>
        <taxon>Betaproteobacteria</taxon>
        <taxon>Burkholderiales</taxon>
        <taxon>Comamonadaceae</taxon>
        <taxon>Polaromonas</taxon>
    </lineage>
</organism>
<keyword evidence="4" id="KW-1185">Reference proteome</keyword>
<evidence type="ECO:0000313" key="4">
    <source>
        <dbReference type="Proteomes" id="UP001596270"/>
    </source>
</evidence>
<evidence type="ECO:0008006" key="5">
    <source>
        <dbReference type="Google" id="ProtNLM"/>
    </source>
</evidence>
<reference evidence="4" key="1">
    <citation type="journal article" date="2019" name="Int. J. Syst. Evol. Microbiol.">
        <title>The Global Catalogue of Microorganisms (GCM) 10K type strain sequencing project: providing services to taxonomists for standard genome sequencing and annotation.</title>
        <authorList>
            <consortium name="The Broad Institute Genomics Platform"/>
            <consortium name="The Broad Institute Genome Sequencing Center for Infectious Disease"/>
            <person name="Wu L."/>
            <person name="Ma J."/>
        </authorList>
    </citation>
    <scope>NUCLEOTIDE SEQUENCE [LARGE SCALE GENOMIC DNA]</scope>
    <source>
        <strain evidence="4">CCUG 39402</strain>
    </source>
</reference>